<evidence type="ECO:0000313" key="3">
    <source>
        <dbReference type="Proteomes" id="UP001054945"/>
    </source>
</evidence>
<protein>
    <submittedName>
        <fullName evidence="2">Uncharacterized protein</fullName>
    </submittedName>
</protein>
<sequence length="115" mass="11761">MLHFLLSVTTLSLRSCLADGTIKRLICHGVCQAPSLFTCFGCGCSCSCWPQLHAGVNVTQGVYQDLFLAYAGVERYQLPASYAASAAYTAAAAAASYAAAAAAAQPVASYAAVAG</sequence>
<feature type="signal peptide" evidence="1">
    <location>
        <begin position="1"/>
        <end position="18"/>
    </location>
</feature>
<evidence type="ECO:0000313" key="2">
    <source>
        <dbReference type="EMBL" id="GIY18904.1"/>
    </source>
</evidence>
<feature type="chain" id="PRO_5043405537" evidence="1">
    <location>
        <begin position="19"/>
        <end position="115"/>
    </location>
</feature>
<name>A0AAV4RAS5_CAEEX</name>
<keyword evidence="1" id="KW-0732">Signal</keyword>
<gene>
    <name evidence="2" type="ORF">CEXT_780341</name>
</gene>
<accession>A0AAV4RAS5</accession>
<reference evidence="2 3" key="1">
    <citation type="submission" date="2021-06" db="EMBL/GenBank/DDBJ databases">
        <title>Caerostris extrusa draft genome.</title>
        <authorList>
            <person name="Kono N."/>
            <person name="Arakawa K."/>
        </authorList>
    </citation>
    <scope>NUCLEOTIDE SEQUENCE [LARGE SCALE GENOMIC DNA]</scope>
</reference>
<keyword evidence="3" id="KW-1185">Reference proteome</keyword>
<dbReference type="EMBL" id="BPLR01007691">
    <property type="protein sequence ID" value="GIY18904.1"/>
    <property type="molecule type" value="Genomic_DNA"/>
</dbReference>
<dbReference type="Proteomes" id="UP001054945">
    <property type="component" value="Unassembled WGS sequence"/>
</dbReference>
<dbReference type="AlphaFoldDB" id="A0AAV4RAS5"/>
<comment type="caution">
    <text evidence="2">The sequence shown here is derived from an EMBL/GenBank/DDBJ whole genome shotgun (WGS) entry which is preliminary data.</text>
</comment>
<organism evidence="2 3">
    <name type="scientific">Caerostris extrusa</name>
    <name type="common">Bark spider</name>
    <name type="synonym">Caerostris bankana</name>
    <dbReference type="NCBI Taxonomy" id="172846"/>
    <lineage>
        <taxon>Eukaryota</taxon>
        <taxon>Metazoa</taxon>
        <taxon>Ecdysozoa</taxon>
        <taxon>Arthropoda</taxon>
        <taxon>Chelicerata</taxon>
        <taxon>Arachnida</taxon>
        <taxon>Araneae</taxon>
        <taxon>Araneomorphae</taxon>
        <taxon>Entelegynae</taxon>
        <taxon>Araneoidea</taxon>
        <taxon>Araneidae</taxon>
        <taxon>Caerostris</taxon>
    </lineage>
</organism>
<evidence type="ECO:0000256" key="1">
    <source>
        <dbReference type="SAM" id="SignalP"/>
    </source>
</evidence>
<proteinExistence type="predicted"/>